<dbReference type="Proteomes" id="UP000482209">
    <property type="component" value="Unassembled WGS sequence"/>
</dbReference>
<dbReference type="Pfam" id="PF07591">
    <property type="entry name" value="PT-HINT"/>
    <property type="match status" value="1"/>
</dbReference>
<protein>
    <recommendedName>
        <fullName evidence="1">Hint domain-containing protein</fullName>
    </recommendedName>
</protein>
<dbReference type="CDD" id="cd00081">
    <property type="entry name" value="Hint"/>
    <property type="match status" value="1"/>
</dbReference>
<evidence type="ECO:0000313" key="3">
    <source>
        <dbReference type="Proteomes" id="UP000482209"/>
    </source>
</evidence>
<dbReference type="InterPro" id="IPR030934">
    <property type="entry name" value="Intein_C"/>
</dbReference>
<name>A0A6L5XX57_9FIRM</name>
<comment type="caution">
    <text evidence="2">The sequence shown here is derived from an EMBL/GenBank/DDBJ whole genome shotgun (WGS) entry which is preliminary data.</text>
</comment>
<reference evidence="2 3" key="1">
    <citation type="submission" date="2019-08" db="EMBL/GenBank/DDBJ databases">
        <title>In-depth cultivation of the pig gut microbiome towards novel bacterial diversity and tailored functional studies.</title>
        <authorList>
            <person name="Wylensek D."/>
            <person name="Hitch T.C.A."/>
            <person name="Clavel T."/>
        </authorList>
    </citation>
    <scope>NUCLEOTIDE SEQUENCE [LARGE SCALE GENOMIC DNA]</scope>
    <source>
        <strain evidence="2 3">WCA-693-APC-MOT-I</strain>
    </source>
</reference>
<dbReference type="EMBL" id="VUMT01000004">
    <property type="protein sequence ID" value="MSS63127.1"/>
    <property type="molecule type" value="Genomic_DNA"/>
</dbReference>
<dbReference type="RefSeq" id="WP_154517824.1">
    <property type="nucleotide sequence ID" value="NZ_VUMT01000004.1"/>
</dbReference>
<dbReference type="InterPro" id="IPR036844">
    <property type="entry name" value="Hint_dom_sf"/>
</dbReference>
<dbReference type="AlphaFoldDB" id="A0A6L5XX57"/>
<dbReference type="PROSITE" id="PS50818">
    <property type="entry name" value="INTEIN_C_TER"/>
    <property type="match status" value="1"/>
</dbReference>
<dbReference type="SUPFAM" id="SSF51294">
    <property type="entry name" value="Hedgehog/intein (Hint) domain"/>
    <property type="match status" value="1"/>
</dbReference>
<accession>A0A6L5XX57</accession>
<dbReference type="InterPro" id="IPR003587">
    <property type="entry name" value="Hint_dom_N"/>
</dbReference>
<evidence type="ECO:0000259" key="1">
    <source>
        <dbReference type="SMART" id="SM00306"/>
    </source>
</evidence>
<dbReference type="GO" id="GO:0016539">
    <property type="term" value="P:intein-mediated protein splicing"/>
    <property type="evidence" value="ECO:0007669"/>
    <property type="project" value="InterPro"/>
</dbReference>
<dbReference type="PROSITE" id="PS50817">
    <property type="entry name" value="INTEIN_N_TER"/>
    <property type="match status" value="1"/>
</dbReference>
<dbReference type="Gene3D" id="2.170.16.10">
    <property type="entry name" value="Hedgehog/Intein (Hint) domain"/>
    <property type="match status" value="1"/>
</dbReference>
<feature type="domain" description="Hint" evidence="1">
    <location>
        <begin position="159"/>
        <end position="256"/>
    </location>
</feature>
<dbReference type="CDD" id="cd20745">
    <property type="entry name" value="FIX_RhsA_AHH_HNH-like"/>
    <property type="match status" value="1"/>
</dbReference>
<dbReference type="SMART" id="SM00306">
    <property type="entry name" value="HintN"/>
    <property type="match status" value="1"/>
</dbReference>
<gene>
    <name evidence="2" type="ORF">FYJ58_04440</name>
</gene>
<dbReference type="NCBIfam" id="TIGR01443">
    <property type="entry name" value="intein_Cterm"/>
    <property type="match status" value="1"/>
</dbReference>
<organism evidence="2 3">
    <name type="scientific">Velocimicrobium porci</name>
    <dbReference type="NCBI Taxonomy" id="2606634"/>
    <lineage>
        <taxon>Bacteria</taxon>
        <taxon>Bacillati</taxon>
        <taxon>Bacillota</taxon>
        <taxon>Clostridia</taxon>
        <taxon>Lachnospirales</taxon>
        <taxon>Lachnospiraceae</taxon>
        <taxon>Velocimicrobium</taxon>
    </lineage>
</organism>
<keyword evidence="3" id="KW-1185">Reference proteome</keyword>
<sequence>MGWLSDTWNTVKENASDVCHGVLDVAGFVPGFGAVPDLLNAGLYAAEGDWGNAGLSALAAIPMIGDAGAAVGKGGKYLSKGGKWILEKGGKLLKNRKVVEGLNALKKCKYLDSLADLKKLKKGFQLGKMKTGAKAGFQKGKSLFDAVAEKAKNWLKCEKGCFLEDTNVWTESGRKAIQQIQAGDLVYARDEETGEVGLKKVKQVYETEAHTVYTITLGEGETEPIRTTNYHPFYEKEKGWVCAIQLQVGDRLCTIEGEEEVVTSIEKERVEEGVLVYNFEVEEWNSYYVAEGKVLVHNAAKRCGLVKRLRSKGGSYSNLRDLMSPEEVARYDEHWLDVAEKISNEALDNQIDFIKNGGITKPGGGAYKPAKISAAVDLNTGDIYFGYNGANKFNPSIQEIHPDLQQRINRTMSLAGNSIDNEYASRMSFEKWSVDNCAEIYSVNNALQNQATLDNIFINTKYFKDGKYALPCRNCQVTFEGCLFPKQ</sequence>
<evidence type="ECO:0000313" key="2">
    <source>
        <dbReference type="EMBL" id="MSS63127.1"/>
    </source>
</evidence>
<dbReference type="InterPro" id="IPR006141">
    <property type="entry name" value="Intein_N"/>
</dbReference>
<proteinExistence type="predicted"/>